<reference evidence="2" key="1">
    <citation type="submission" date="2016-04" db="EMBL/GenBank/DDBJ databases">
        <authorList>
            <person name="Evans L.H."/>
            <person name="Alamgir A."/>
            <person name="Owens N."/>
            <person name="Weber N.D."/>
            <person name="Virtaneva K."/>
            <person name="Barbian K."/>
            <person name="Babar A."/>
            <person name="Rosenke K."/>
        </authorList>
    </citation>
    <scope>NUCLEOTIDE SEQUENCE [LARGE SCALE GENOMIC DNA]</scope>
    <source>
        <strain evidence="2">CBS 101.48</strain>
    </source>
</reference>
<accession>A0A163JF66</accession>
<evidence type="ECO:0000313" key="2">
    <source>
        <dbReference type="EMBL" id="SAL98952.1"/>
    </source>
</evidence>
<gene>
    <name evidence="2" type="primary">ABSGL_04523.1 scaffold 5475</name>
</gene>
<dbReference type="AlphaFoldDB" id="A0A163JF66"/>
<evidence type="ECO:0000256" key="1">
    <source>
        <dbReference type="SAM" id="Phobius"/>
    </source>
</evidence>
<keyword evidence="1" id="KW-0812">Transmembrane</keyword>
<feature type="transmembrane region" description="Helical" evidence="1">
    <location>
        <begin position="68"/>
        <end position="87"/>
    </location>
</feature>
<keyword evidence="1" id="KW-0472">Membrane</keyword>
<protein>
    <submittedName>
        <fullName evidence="2">Uncharacterized protein</fullName>
    </submittedName>
</protein>
<dbReference type="Proteomes" id="UP000078561">
    <property type="component" value="Unassembled WGS sequence"/>
</dbReference>
<name>A0A163JF66_ABSGL</name>
<dbReference type="InParanoid" id="A0A163JF66"/>
<proteinExistence type="predicted"/>
<keyword evidence="3" id="KW-1185">Reference proteome</keyword>
<organism evidence="2">
    <name type="scientific">Absidia glauca</name>
    <name type="common">Pin mould</name>
    <dbReference type="NCBI Taxonomy" id="4829"/>
    <lineage>
        <taxon>Eukaryota</taxon>
        <taxon>Fungi</taxon>
        <taxon>Fungi incertae sedis</taxon>
        <taxon>Mucoromycota</taxon>
        <taxon>Mucoromycotina</taxon>
        <taxon>Mucoromycetes</taxon>
        <taxon>Mucorales</taxon>
        <taxon>Cunninghamellaceae</taxon>
        <taxon>Absidia</taxon>
    </lineage>
</organism>
<keyword evidence="1" id="KW-1133">Transmembrane helix</keyword>
<sequence>MACIQTDYVIQIILSSKSHQDRLTDSTTLGWIESTDQPRARQNIIKYTMGPSLESIGHGQFDETGAQALIGTGIFLCVSIINMTLLLPK</sequence>
<dbReference type="EMBL" id="LT552383">
    <property type="protein sequence ID" value="SAL98952.1"/>
    <property type="molecule type" value="Genomic_DNA"/>
</dbReference>
<evidence type="ECO:0000313" key="3">
    <source>
        <dbReference type="Proteomes" id="UP000078561"/>
    </source>
</evidence>